<dbReference type="Proteomes" id="UP001446871">
    <property type="component" value="Unassembled WGS sequence"/>
</dbReference>
<protein>
    <submittedName>
        <fullName evidence="1">Uncharacterized protein</fullName>
    </submittedName>
</protein>
<name>A0ABR1UE67_9PEZI</name>
<evidence type="ECO:0000313" key="1">
    <source>
        <dbReference type="EMBL" id="KAK8057193.1"/>
    </source>
</evidence>
<accession>A0ABR1UE67</accession>
<evidence type="ECO:0000313" key="2">
    <source>
        <dbReference type="Proteomes" id="UP001446871"/>
    </source>
</evidence>
<keyword evidence="2" id="KW-1185">Reference proteome</keyword>
<organism evidence="1 2">
    <name type="scientific">Apiospora saccharicola</name>
    <dbReference type="NCBI Taxonomy" id="335842"/>
    <lineage>
        <taxon>Eukaryota</taxon>
        <taxon>Fungi</taxon>
        <taxon>Dikarya</taxon>
        <taxon>Ascomycota</taxon>
        <taxon>Pezizomycotina</taxon>
        <taxon>Sordariomycetes</taxon>
        <taxon>Xylariomycetidae</taxon>
        <taxon>Amphisphaeriales</taxon>
        <taxon>Apiosporaceae</taxon>
        <taxon>Apiospora</taxon>
    </lineage>
</organism>
<comment type="caution">
    <text evidence="1">The sequence shown here is derived from an EMBL/GenBank/DDBJ whole genome shotgun (WGS) entry which is preliminary data.</text>
</comment>
<sequence length="62" mass="6279">MPEFTGGGCGVYYGDGNFESEGPGTARHAIIKGVGGSVREQPGAATMIGQTTLRAVNALIPL</sequence>
<proteinExistence type="predicted"/>
<gene>
    <name evidence="1" type="ORF">PG996_011130</name>
</gene>
<reference evidence="1 2" key="1">
    <citation type="submission" date="2023-01" db="EMBL/GenBank/DDBJ databases">
        <title>Analysis of 21 Apiospora genomes using comparative genomics revels a genus with tremendous synthesis potential of carbohydrate active enzymes and secondary metabolites.</title>
        <authorList>
            <person name="Sorensen T."/>
        </authorList>
    </citation>
    <scope>NUCLEOTIDE SEQUENCE [LARGE SCALE GENOMIC DNA]</scope>
    <source>
        <strain evidence="1 2">CBS 83171</strain>
    </source>
</reference>
<dbReference type="EMBL" id="JAQQWM010000007">
    <property type="protein sequence ID" value="KAK8057193.1"/>
    <property type="molecule type" value="Genomic_DNA"/>
</dbReference>